<reference evidence="2" key="1">
    <citation type="submission" date="2024-07" db="EMBL/GenBank/DDBJ databases">
        <title>Complete genome sequences of cellulolytic bacteria, Kitasatospora sp. CMC57 and Streptomyces sp. CMC78, isolated from Japanese agricultural soil.</title>
        <authorList>
            <person name="Hashimoto T."/>
            <person name="Ito M."/>
            <person name="Iwamoto M."/>
            <person name="Fukahori D."/>
            <person name="Shoda T."/>
            <person name="Sakoda M."/>
            <person name="Morohoshi T."/>
            <person name="Mitsuboshi M."/>
            <person name="Nishizawa T."/>
        </authorList>
    </citation>
    <scope>NUCLEOTIDE SEQUENCE</scope>
    <source>
        <strain evidence="2">CMC57</strain>
    </source>
</reference>
<name>A0AB33JYS9_9ACTN</name>
<evidence type="ECO:0008006" key="3">
    <source>
        <dbReference type="Google" id="ProtNLM"/>
    </source>
</evidence>
<dbReference type="RefSeq" id="WP_407988919.1">
    <property type="nucleotide sequence ID" value="NZ_AP035881.2"/>
</dbReference>
<keyword evidence="1" id="KW-0812">Transmembrane</keyword>
<dbReference type="EMBL" id="AP035881">
    <property type="protein sequence ID" value="BFP46514.1"/>
    <property type="molecule type" value="Genomic_DNA"/>
</dbReference>
<protein>
    <recommendedName>
        <fullName evidence="3">Integral membrane protein</fullName>
    </recommendedName>
</protein>
<dbReference type="AlphaFoldDB" id="A0AB33JYS9"/>
<feature type="transmembrane region" description="Helical" evidence="1">
    <location>
        <begin position="12"/>
        <end position="32"/>
    </location>
</feature>
<feature type="transmembrane region" description="Helical" evidence="1">
    <location>
        <begin position="44"/>
        <end position="64"/>
    </location>
</feature>
<evidence type="ECO:0000256" key="1">
    <source>
        <dbReference type="SAM" id="Phobius"/>
    </source>
</evidence>
<gene>
    <name evidence="2" type="ORF">KCMC57_28820</name>
</gene>
<evidence type="ECO:0000313" key="2">
    <source>
        <dbReference type="EMBL" id="BFP46514.1"/>
    </source>
</evidence>
<sequence length="71" mass="7662">MSTPTTDRGDGLVRAGAIVFLIGAVATLATFVPLFFDLARLPSVAYWISMLMPLGFLVALTGLLRSARRQH</sequence>
<keyword evidence="1" id="KW-1133">Transmembrane helix</keyword>
<proteinExistence type="predicted"/>
<keyword evidence="1" id="KW-0472">Membrane</keyword>
<organism evidence="2">
    <name type="scientific">Kitasatospora sp. CMC57</name>
    <dbReference type="NCBI Taxonomy" id="3231513"/>
    <lineage>
        <taxon>Bacteria</taxon>
        <taxon>Bacillati</taxon>
        <taxon>Actinomycetota</taxon>
        <taxon>Actinomycetes</taxon>
        <taxon>Kitasatosporales</taxon>
        <taxon>Streptomycetaceae</taxon>
        <taxon>Kitasatospora</taxon>
    </lineage>
</organism>
<accession>A0AB33JYS9</accession>